<dbReference type="Pfam" id="PF01075">
    <property type="entry name" value="Glyco_transf_9"/>
    <property type="match status" value="1"/>
</dbReference>
<name>D6BDV9_9FUSO</name>
<protein>
    <submittedName>
        <fullName evidence="3">Lipopolysaccharide heptosyltransferase II</fullName>
    </submittedName>
</protein>
<gene>
    <name evidence="3" type="ORF">PSAG_00391</name>
</gene>
<evidence type="ECO:0000313" key="4">
    <source>
        <dbReference type="Proteomes" id="UP000004650"/>
    </source>
</evidence>
<evidence type="ECO:0000256" key="2">
    <source>
        <dbReference type="ARBA" id="ARBA00022679"/>
    </source>
</evidence>
<dbReference type="Gene3D" id="3.40.50.2000">
    <property type="entry name" value="Glycogen Phosphorylase B"/>
    <property type="match status" value="2"/>
</dbReference>
<reference evidence="4" key="1">
    <citation type="submission" date="2009-02" db="EMBL/GenBank/DDBJ databases">
        <title>The Genome Sequence of Shigella sp. D9.</title>
        <authorList>
            <consortium name="The Broad Institute Genome Sequencing Platform"/>
            <person name="Ward D."/>
            <person name="Young S.K."/>
            <person name="Kodira C.D."/>
            <person name="Zeng Q."/>
            <person name="Koehrsen M."/>
            <person name="Alvarado L."/>
            <person name="Berlin A."/>
            <person name="Borenstein D."/>
            <person name="Chen Z."/>
            <person name="Engels R."/>
            <person name="Freedman E."/>
            <person name="Gellesch M."/>
            <person name="Goldberg J."/>
            <person name="Griggs A."/>
            <person name="Gujja S."/>
            <person name="Heiman D."/>
            <person name="Hepburn T."/>
            <person name="Howarth C."/>
            <person name="Jen D."/>
            <person name="Larson L."/>
            <person name="Lewis B."/>
            <person name="Mehta T."/>
            <person name="Park D."/>
            <person name="Pearson M."/>
            <person name="Roberts A."/>
            <person name="Saif S."/>
            <person name="Shea T."/>
            <person name="Shenoy N."/>
            <person name="Sisk P."/>
            <person name="Stolte C."/>
            <person name="Sykes S."/>
            <person name="Walk T."/>
            <person name="White J."/>
            <person name="Yandava C."/>
            <person name="Allen-Vercoe E."/>
            <person name="Strauss J."/>
            <person name="Sibley C."/>
            <person name="White A."/>
            <person name="Ambrose C."/>
            <person name="Lander E."/>
            <person name="Nusbaum C."/>
            <person name="Galagan J."/>
            <person name="Birren B."/>
        </authorList>
    </citation>
    <scope>NUCLEOTIDE SEQUENCE [LARGE SCALE GENOMIC DNA]</scope>
    <source>
        <strain evidence="4">D11</strain>
    </source>
</reference>
<proteinExistence type="predicted"/>
<dbReference type="AlphaFoldDB" id="D6BDV9"/>
<dbReference type="CDD" id="cd03789">
    <property type="entry name" value="GT9_LPS_heptosyltransferase"/>
    <property type="match status" value="1"/>
</dbReference>
<accession>D6BDV9</accession>
<dbReference type="SUPFAM" id="SSF53756">
    <property type="entry name" value="UDP-Glycosyltransferase/glycogen phosphorylase"/>
    <property type="match status" value="1"/>
</dbReference>
<feature type="non-terminal residue" evidence="3">
    <location>
        <position position="1"/>
    </location>
</feature>
<dbReference type="GO" id="GO:0008713">
    <property type="term" value="F:ADP-heptose-lipopolysaccharide heptosyltransferase activity"/>
    <property type="evidence" value="ECO:0007669"/>
    <property type="project" value="TreeGrafter"/>
</dbReference>
<dbReference type="InterPro" id="IPR002201">
    <property type="entry name" value="Glyco_trans_9"/>
</dbReference>
<dbReference type="PANTHER" id="PTHR30160">
    <property type="entry name" value="TETRAACYLDISACCHARIDE 4'-KINASE-RELATED"/>
    <property type="match status" value="1"/>
</dbReference>
<dbReference type="PANTHER" id="PTHR30160:SF1">
    <property type="entry name" value="LIPOPOLYSACCHARIDE 1,2-N-ACETYLGLUCOSAMINETRANSFERASE-RELATED"/>
    <property type="match status" value="1"/>
</dbReference>
<dbReference type="EMBL" id="ACDS02000013">
    <property type="protein sequence ID" value="EFD80356.2"/>
    <property type="molecule type" value="Genomic_DNA"/>
</dbReference>
<evidence type="ECO:0000256" key="1">
    <source>
        <dbReference type="ARBA" id="ARBA00022676"/>
    </source>
</evidence>
<dbReference type="GO" id="GO:0009244">
    <property type="term" value="P:lipopolysaccharide core region biosynthetic process"/>
    <property type="evidence" value="ECO:0007669"/>
    <property type="project" value="TreeGrafter"/>
</dbReference>
<keyword evidence="1" id="KW-0328">Glycosyltransferase</keyword>
<evidence type="ECO:0000313" key="3">
    <source>
        <dbReference type="EMBL" id="EFD80356.2"/>
    </source>
</evidence>
<reference evidence="3 4" key="2">
    <citation type="submission" date="2013-10" db="EMBL/GenBank/DDBJ databases">
        <title>The Genome Sequence of Fusobacterium nucleatum subsp. animalis D11.</title>
        <authorList>
            <consortium name="The Broad Institute Genomics Platform"/>
            <person name="Earl A."/>
            <person name="Ward D."/>
            <person name="Feldgarden M."/>
            <person name="Gevers D."/>
            <person name="Kostic A."/>
            <person name="Garrett W."/>
            <person name="Young S.K."/>
            <person name="Zeng Q."/>
            <person name="Gargeya S."/>
            <person name="Fitzgerald M."/>
            <person name="Abouelleil A."/>
            <person name="Alvarado L."/>
            <person name="Berlin A.M."/>
            <person name="Chapman S.B."/>
            <person name="Gainer-Dewar J."/>
            <person name="Goldberg J."/>
            <person name="Gnerre S."/>
            <person name="Griggs A."/>
            <person name="Gujja S."/>
            <person name="Hansen M."/>
            <person name="Howarth C."/>
            <person name="Imamovic A."/>
            <person name="Ireland A."/>
            <person name="Larimer J."/>
            <person name="McCowan C."/>
            <person name="Murphy C."/>
            <person name="Pearson M."/>
            <person name="Poon T.W."/>
            <person name="Priest M."/>
            <person name="Roberts A."/>
            <person name="Saif S."/>
            <person name="Shea T."/>
            <person name="Sykes S."/>
            <person name="Wortman J."/>
            <person name="Nusbaum C."/>
            <person name="Birren B."/>
        </authorList>
    </citation>
    <scope>NUCLEOTIDE SEQUENCE [LARGE SCALE GENOMIC DNA]</scope>
    <source>
        <strain evidence="3 4">D11</strain>
    </source>
</reference>
<dbReference type="GO" id="GO:0005829">
    <property type="term" value="C:cytosol"/>
    <property type="evidence" value="ECO:0007669"/>
    <property type="project" value="TreeGrafter"/>
</dbReference>
<keyword evidence="2 3" id="KW-0808">Transferase</keyword>
<sequence length="340" mass="39321">EENKLENHKRILVIRLSSIGDIILTTAVLRAFKKKYPNYIIDFLVIDKFKDAISLSPYVDNLLIYDKKKNDGLFNLIKFSKELSKSNYDYVFDLHSKFRSKIITFVLSKFYGVKAYTYKKRAFWKSILVNLKLIKYKVDNTIVKNYFSAFKDFDLEYQGEKLNFSFEPELKEKFKEYKDYIVFAVGASKETKKWTVEGFGSLAKKLFVTYKKKIILVGGKEDSERCDTIGKISEDSVINLAGKLSLKETGALLSQARFLLTNDSGPFHIARGVGCKTFVIFGPTSPEMFDFGENDVLVYNNIDCSPCSLHGDKICPKKHFKCMKDLSYEKVFKIIENKEW</sequence>
<organism evidence="3 4">
    <name type="scientific">Fusobacterium animalis D11</name>
    <dbReference type="NCBI Taxonomy" id="556264"/>
    <lineage>
        <taxon>Bacteria</taxon>
        <taxon>Fusobacteriati</taxon>
        <taxon>Fusobacteriota</taxon>
        <taxon>Fusobacteriia</taxon>
        <taxon>Fusobacteriales</taxon>
        <taxon>Fusobacteriaceae</taxon>
        <taxon>Fusobacterium</taxon>
    </lineage>
</organism>
<comment type="caution">
    <text evidence="3">The sequence shown here is derived from an EMBL/GenBank/DDBJ whole genome shotgun (WGS) entry which is preliminary data.</text>
</comment>
<dbReference type="InterPro" id="IPR051199">
    <property type="entry name" value="LPS_LOS_Heptosyltrfase"/>
</dbReference>
<dbReference type="Proteomes" id="UP000004650">
    <property type="component" value="Unassembled WGS sequence"/>
</dbReference>